<feature type="region of interest" description="Disordered" evidence="1">
    <location>
        <begin position="14"/>
        <end position="85"/>
    </location>
</feature>
<dbReference type="Pfam" id="PF11748">
    <property type="entry name" value="DUF3306"/>
    <property type="match status" value="1"/>
</dbReference>
<dbReference type="InterPro" id="IPR021735">
    <property type="entry name" value="DUF3306"/>
</dbReference>
<organism evidence="2 3">
    <name type="scientific">Zeimonas arvi</name>
    <dbReference type="NCBI Taxonomy" id="2498847"/>
    <lineage>
        <taxon>Bacteria</taxon>
        <taxon>Pseudomonadati</taxon>
        <taxon>Pseudomonadota</taxon>
        <taxon>Betaproteobacteria</taxon>
        <taxon>Burkholderiales</taxon>
        <taxon>Burkholderiaceae</taxon>
        <taxon>Zeimonas</taxon>
    </lineage>
</organism>
<name>A0A5C8P2I1_9BURK</name>
<sequence>MAEGFLSRWARLKRERDSAEGEPPAAVPDGVPADPWPATAEADVDERPDKAAQGPSVAAVQAGEDRGDTPPRELPSIDSLTPESDFTPFLRRDVASATRNAALKKLFADPAFNVMDGLDVYIEDYSQTTPIPEGLLRRLAQSRAVGLFDEAVEEPRVGEPPRVASTAALGAPGAPPEGAAPVQVGAGAGEAGVGAQATPIATDPQGEVAGPQTEVAKPQGNRSPE</sequence>
<evidence type="ECO:0000313" key="3">
    <source>
        <dbReference type="Proteomes" id="UP000321548"/>
    </source>
</evidence>
<dbReference type="OrthoDB" id="8776025at2"/>
<accession>A0A5C8P2I1</accession>
<keyword evidence="3" id="KW-1185">Reference proteome</keyword>
<dbReference type="AlphaFoldDB" id="A0A5C8P2I1"/>
<dbReference type="EMBL" id="VDUY01000002">
    <property type="protein sequence ID" value="TXL67363.1"/>
    <property type="molecule type" value="Genomic_DNA"/>
</dbReference>
<feature type="compositionally biased region" description="Low complexity" evidence="1">
    <location>
        <begin position="23"/>
        <end position="38"/>
    </location>
</feature>
<protein>
    <submittedName>
        <fullName evidence="2">DUF3306 domain-containing protein</fullName>
    </submittedName>
</protein>
<feature type="compositionally biased region" description="Low complexity" evidence="1">
    <location>
        <begin position="167"/>
        <end position="185"/>
    </location>
</feature>
<dbReference type="RefSeq" id="WP_147703668.1">
    <property type="nucleotide sequence ID" value="NZ_VDUY01000002.1"/>
</dbReference>
<feature type="region of interest" description="Disordered" evidence="1">
    <location>
        <begin position="156"/>
        <end position="225"/>
    </location>
</feature>
<reference evidence="2 3" key="1">
    <citation type="submission" date="2019-06" db="EMBL/GenBank/DDBJ databases">
        <title>Quisquiliibacterium sp. nov., isolated from a maize field.</title>
        <authorList>
            <person name="Lin S.-Y."/>
            <person name="Tsai C.-F."/>
            <person name="Young C.-C."/>
        </authorList>
    </citation>
    <scope>NUCLEOTIDE SEQUENCE [LARGE SCALE GENOMIC DNA]</scope>
    <source>
        <strain evidence="2 3">CC-CFT501</strain>
    </source>
</reference>
<comment type="caution">
    <text evidence="2">The sequence shown here is derived from an EMBL/GenBank/DDBJ whole genome shotgun (WGS) entry which is preliminary data.</text>
</comment>
<evidence type="ECO:0000256" key="1">
    <source>
        <dbReference type="SAM" id="MobiDB-lite"/>
    </source>
</evidence>
<proteinExistence type="predicted"/>
<gene>
    <name evidence="2" type="ORF">FHP08_07125</name>
</gene>
<evidence type="ECO:0000313" key="2">
    <source>
        <dbReference type="EMBL" id="TXL67363.1"/>
    </source>
</evidence>
<dbReference type="Proteomes" id="UP000321548">
    <property type="component" value="Unassembled WGS sequence"/>
</dbReference>